<evidence type="ECO:0000256" key="3">
    <source>
        <dbReference type="ARBA" id="ARBA00023004"/>
    </source>
</evidence>
<dbReference type="PATRIC" id="fig|1348663.4.peg.7251"/>
<dbReference type="GO" id="GO:0046872">
    <property type="term" value="F:metal ion binding"/>
    <property type="evidence" value="ECO:0007669"/>
    <property type="project" value="UniProtKB-KW"/>
</dbReference>
<organism evidence="6 7">
    <name type="scientific">Kitasatospora cheerisanensis KCTC 2395</name>
    <dbReference type="NCBI Taxonomy" id="1348663"/>
    <lineage>
        <taxon>Bacteria</taxon>
        <taxon>Bacillati</taxon>
        <taxon>Actinomycetota</taxon>
        <taxon>Actinomycetes</taxon>
        <taxon>Kitasatosporales</taxon>
        <taxon>Streptomycetaceae</taxon>
        <taxon>Kitasatospora</taxon>
    </lineage>
</organism>
<dbReference type="Proteomes" id="UP000027178">
    <property type="component" value="Unassembled WGS sequence"/>
</dbReference>
<dbReference type="SFLD" id="SFLDG01386">
    <property type="entry name" value="main_SPASM_domain-containing"/>
    <property type="match status" value="1"/>
</dbReference>
<dbReference type="HOGENOM" id="CLU_080175_0_0_11"/>
<dbReference type="SFLD" id="SFLDF00365">
    <property type="entry name" value="thuricin_CD_(TrnCD-like)"/>
    <property type="match status" value="1"/>
</dbReference>
<feature type="domain" description="Radical SAM core" evidence="5">
    <location>
        <begin position="22"/>
        <end position="156"/>
    </location>
</feature>
<comment type="caution">
    <text evidence="6">The sequence shown here is derived from an EMBL/GenBank/DDBJ whole genome shotgun (WGS) entry which is preliminary data.</text>
</comment>
<dbReference type="InterPro" id="IPR013785">
    <property type="entry name" value="Aldolase_TIM"/>
</dbReference>
<accession>A0A066YHX6</accession>
<sequence length="303" mass="31502">MTVIMERPHGATLTAPASVELELTGKCQLSCTHCYNESGPGVPHGTMTLDDWRTVITECAELGVRLVQLIGGEPTAYPGWADLVDHALALDLGVEVFSNLFHITDKGWAVLSRPGVRLGTSYYSVNAGEHDRVTNVPGSHAKARANIAKALSLGIPLRVGVVRCHDGQLEQLAVQELHALGVENVTRDDARGVGRAGGGQAPTPDALCGNCTRGRLAVLPDGRVAPCVIGRWLGSGDVKDPGGLRAVLGGPEWAKLSASIPPKRAATAGCVPNDSNDCNPASTEACNPAYGIAPATASGKATR</sequence>
<keyword evidence="7" id="KW-1185">Reference proteome</keyword>
<name>A0A066YHX6_9ACTN</name>
<evidence type="ECO:0000259" key="5">
    <source>
        <dbReference type="Pfam" id="PF04055"/>
    </source>
</evidence>
<evidence type="ECO:0000256" key="4">
    <source>
        <dbReference type="ARBA" id="ARBA00023014"/>
    </source>
</evidence>
<keyword evidence="3" id="KW-0408">Iron</keyword>
<evidence type="ECO:0000313" key="6">
    <source>
        <dbReference type="EMBL" id="KDN80722.1"/>
    </source>
</evidence>
<proteinExistence type="predicted"/>
<dbReference type="InterPro" id="IPR058240">
    <property type="entry name" value="rSAM_sf"/>
</dbReference>
<dbReference type="SFLD" id="SFLDS00029">
    <property type="entry name" value="Radical_SAM"/>
    <property type="match status" value="1"/>
</dbReference>
<protein>
    <recommendedName>
        <fullName evidence="5">Radical SAM core domain-containing protein</fullName>
    </recommendedName>
</protein>
<dbReference type="GO" id="GO:0003824">
    <property type="term" value="F:catalytic activity"/>
    <property type="evidence" value="ECO:0007669"/>
    <property type="project" value="InterPro"/>
</dbReference>
<evidence type="ECO:0000256" key="2">
    <source>
        <dbReference type="ARBA" id="ARBA00022723"/>
    </source>
</evidence>
<dbReference type="SUPFAM" id="SSF102114">
    <property type="entry name" value="Radical SAM enzymes"/>
    <property type="match status" value="1"/>
</dbReference>
<keyword evidence="2" id="KW-0479">Metal-binding</keyword>
<dbReference type="eggNOG" id="COG0535">
    <property type="taxonomic scope" value="Bacteria"/>
</dbReference>
<dbReference type="Pfam" id="PF04055">
    <property type="entry name" value="Radical_SAM"/>
    <property type="match status" value="1"/>
</dbReference>
<evidence type="ECO:0000256" key="1">
    <source>
        <dbReference type="ARBA" id="ARBA00022691"/>
    </source>
</evidence>
<evidence type="ECO:0000313" key="7">
    <source>
        <dbReference type="Proteomes" id="UP000027178"/>
    </source>
</evidence>
<dbReference type="SFLD" id="SFLDG01067">
    <property type="entry name" value="SPASM/twitch_domain_containing"/>
    <property type="match status" value="1"/>
</dbReference>
<dbReference type="Gene3D" id="3.20.20.70">
    <property type="entry name" value="Aldolase class I"/>
    <property type="match status" value="1"/>
</dbReference>
<dbReference type="SFLD" id="SFLDG01216">
    <property type="entry name" value="thioether_bond_formation_requi"/>
    <property type="match status" value="1"/>
</dbReference>
<dbReference type="PANTHER" id="PTHR11228">
    <property type="entry name" value="RADICAL SAM DOMAIN PROTEIN"/>
    <property type="match status" value="1"/>
</dbReference>
<dbReference type="GO" id="GO:0051536">
    <property type="term" value="F:iron-sulfur cluster binding"/>
    <property type="evidence" value="ECO:0007669"/>
    <property type="project" value="UniProtKB-KW"/>
</dbReference>
<dbReference type="RefSeq" id="WP_051653797.1">
    <property type="nucleotide sequence ID" value="NZ_KK853997.1"/>
</dbReference>
<dbReference type="InterPro" id="IPR050377">
    <property type="entry name" value="Radical_SAM_PqqE_MftC-like"/>
</dbReference>
<keyword evidence="1" id="KW-0949">S-adenosyl-L-methionine</keyword>
<dbReference type="AlphaFoldDB" id="A0A066YHX6"/>
<reference evidence="6 7" key="1">
    <citation type="submission" date="2014-05" db="EMBL/GenBank/DDBJ databases">
        <title>Draft Genome Sequence of Kitasatospora cheerisanensis KCTC 2395.</title>
        <authorList>
            <person name="Nam D.H."/>
        </authorList>
    </citation>
    <scope>NUCLEOTIDE SEQUENCE [LARGE SCALE GENOMIC DNA]</scope>
    <source>
        <strain evidence="6 7">KCTC 2395</strain>
    </source>
</reference>
<gene>
    <name evidence="6" type="ORF">KCH_75020</name>
</gene>
<keyword evidence="4" id="KW-0411">Iron-sulfur</keyword>
<dbReference type="PANTHER" id="PTHR11228:SF7">
    <property type="entry name" value="PQQA PEPTIDE CYCLASE"/>
    <property type="match status" value="1"/>
</dbReference>
<dbReference type="InterPro" id="IPR007197">
    <property type="entry name" value="rSAM"/>
</dbReference>
<dbReference type="EMBL" id="JNBY01000162">
    <property type="protein sequence ID" value="KDN80722.1"/>
    <property type="molecule type" value="Genomic_DNA"/>
</dbReference>
<dbReference type="CDD" id="cd01335">
    <property type="entry name" value="Radical_SAM"/>
    <property type="match status" value="1"/>
</dbReference>